<dbReference type="Proteomes" id="UP000006790">
    <property type="component" value="Chromosome 3"/>
</dbReference>
<dbReference type="KEGG" id="erc:Ecym_3236"/>
<feature type="domain" description="GATA-type" evidence="3">
    <location>
        <begin position="417"/>
        <end position="455"/>
    </location>
</feature>
<dbReference type="GO" id="GO:0033698">
    <property type="term" value="C:Rpd3L complex"/>
    <property type="evidence" value="ECO:0007669"/>
    <property type="project" value="EnsemblFungi"/>
</dbReference>
<dbReference type="GO" id="GO:0008270">
    <property type="term" value="F:zinc ion binding"/>
    <property type="evidence" value="ECO:0007669"/>
    <property type="project" value="UniProtKB-KW"/>
</dbReference>
<evidence type="ECO:0000259" key="3">
    <source>
        <dbReference type="PROSITE" id="PS50114"/>
    </source>
</evidence>
<feature type="compositionally biased region" description="Polar residues" evidence="2">
    <location>
        <begin position="378"/>
        <end position="397"/>
    </location>
</feature>
<evidence type="ECO:0000256" key="1">
    <source>
        <dbReference type="PROSITE-ProRule" id="PRU00094"/>
    </source>
</evidence>
<proteinExistence type="predicted"/>
<keyword evidence="1" id="KW-0863">Zinc-finger</keyword>
<dbReference type="SUPFAM" id="SSF57716">
    <property type="entry name" value="Glucocorticoid receptor-like (DNA-binding domain)"/>
    <property type="match status" value="1"/>
</dbReference>
<organism evidence="4 5">
    <name type="scientific">Eremothecium cymbalariae (strain CBS 270.75 / DBVPG 7215 / KCTC 17166 / NRRL Y-17582)</name>
    <name type="common">Yeast</name>
    <dbReference type="NCBI Taxonomy" id="931890"/>
    <lineage>
        <taxon>Eukaryota</taxon>
        <taxon>Fungi</taxon>
        <taxon>Dikarya</taxon>
        <taxon>Ascomycota</taxon>
        <taxon>Saccharomycotina</taxon>
        <taxon>Saccharomycetes</taxon>
        <taxon>Saccharomycetales</taxon>
        <taxon>Saccharomycetaceae</taxon>
        <taxon>Eremothecium</taxon>
    </lineage>
</organism>
<keyword evidence="1" id="KW-0862">Zinc</keyword>
<feature type="region of interest" description="Disordered" evidence="2">
    <location>
        <begin position="1"/>
        <end position="21"/>
    </location>
</feature>
<dbReference type="eggNOG" id="ENOG502QX5C">
    <property type="taxonomic scope" value="Eukaryota"/>
</dbReference>
<dbReference type="InterPro" id="IPR013088">
    <property type="entry name" value="Znf_NHR/GATA"/>
</dbReference>
<dbReference type="STRING" id="931890.G8JRG1"/>
<dbReference type="RefSeq" id="XP_003645547.1">
    <property type="nucleotide sequence ID" value="XM_003645499.1"/>
</dbReference>
<protein>
    <recommendedName>
        <fullName evidence="3">GATA-type domain-containing protein</fullName>
    </recommendedName>
</protein>
<sequence length="510" mass="56542">MDISPTISLTETDSDSSSSEIKRKWSFDELLLPSLQTSKHSFLSAQESPYFFNVYNNKSMTAPSSPKGLPAITPNNSPKSQFPGINPYSASSMTFNPSSTNENNSIAAMNVMLPTLKNLKLLPNPNIQNHSRKYPDTSERTQFWRQNLISWCRKSTYQQYKQIEDEVASMNPARHQGLHILANTAYVSSVLSPKDQFYQLSNSSVNENIVITPPVSPRNDQPIGIEYNKFNPAVSEKLVQTIRKKRLSASTHKKSNSCQARELKKLLETRSSVSPGNVSSSHNTSAGRITKISKAGNSRPSSPPHHTTVPNGNTLPPGTEEQPDQRKIKQSISPTANSKRIDSFPSDTLHVSESMTPQNAADKLHRVHQIIKTDTKATSMTPLNFQSSDTHTASSELSRTTSVRRSPTSSLKSPGRKSYVRKCLSCHCTDSPCWRPSWSDKKQDQLCNSCGLRYKKTHTRCLNAACRKIPSKGELTLMKTNPLTTGTSEDGYVINGLSCLFCGNIVTTQE</sequence>
<evidence type="ECO:0000313" key="4">
    <source>
        <dbReference type="EMBL" id="AET38730.1"/>
    </source>
</evidence>
<dbReference type="InParanoid" id="G8JRG1"/>
<dbReference type="Pfam" id="PF00320">
    <property type="entry name" value="GATA"/>
    <property type="match status" value="1"/>
</dbReference>
<dbReference type="InterPro" id="IPR000679">
    <property type="entry name" value="Znf_GATA"/>
</dbReference>
<feature type="compositionally biased region" description="Low complexity" evidence="2">
    <location>
        <begin position="271"/>
        <end position="281"/>
    </location>
</feature>
<dbReference type="EMBL" id="CP002499">
    <property type="protein sequence ID" value="AET38730.1"/>
    <property type="molecule type" value="Genomic_DNA"/>
</dbReference>
<dbReference type="GO" id="GO:0031495">
    <property type="term" value="P:negative regulation of mating type switching"/>
    <property type="evidence" value="ECO:0007669"/>
    <property type="project" value="EnsemblFungi"/>
</dbReference>
<feature type="region of interest" description="Disordered" evidence="2">
    <location>
        <begin position="267"/>
        <end position="286"/>
    </location>
</feature>
<evidence type="ECO:0000313" key="5">
    <source>
        <dbReference type="Proteomes" id="UP000006790"/>
    </source>
</evidence>
<keyword evidence="1" id="KW-0479">Metal-binding</keyword>
<feature type="compositionally biased region" description="Polar residues" evidence="2">
    <location>
        <begin position="295"/>
        <end position="316"/>
    </location>
</feature>
<dbReference type="OMA" id="SDSPCWR"/>
<dbReference type="GO" id="GO:1900461">
    <property type="term" value="P:positive regulation of pseudohyphal growth by positive regulation of transcription from RNA polymerase II promoter"/>
    <property type="evidence" value="ECO:0007669"/>
    <property type="project" value="EnsemblFungi"/>
</dbReference>
<dbReference type="CDD" id="cd00202">
    <property type="entry name" value="ZnF_GATA"/>
    <property type="match status" value="1"/>
</dbReference>
<dbReference type="Gene3D" id="3.30.50.10">
    <property type="entry name" value="Erythroid Transcription Factor GATA-1, subunit A"/>
    <property type="match status" value="1"/>
</dbReference>
<dbReference type="GO" id="GO:0001227">
    <property type="term" value="F:DNA-binding transcription repressor activity, RNA polymerase II-specific"/>
    <property type="evidence" value="ECO:0007669"/>
    <property type="project" value="EnsemblFungi"/>
</dbReference>
<accession>G8JRG1</accession>
<keyword evidence="5" id="KW-1185">Reference proteome</keyword>
<name>G8JRG1_ERECY</name>
<dbReference type="HOGENOM" id="CLU_041192_0_0_1"/>
<feature type="compositionally biased region" description="Low complexity" evidence="2">
    <location>
        <begin position="398"/>
        <end position="410"/>
    </location>
</feature>
<dbReference type="GO" id="GO:0005933">
    <property type="term" value="C:cellular bud"/>
    <property type="evidence" value="ECO:0007669"/>
    <property type="project" value="EnsemblFungi"/>
</dbReference>
<dbReference type="GeneID" id="11470967"/>
<dbReference type="GO" id="GO:0000987">
    <property type="term" value="F:cis-regulatory region sequence-specific DNA binding"/>
    <property type="evidence" value="ECO:0007669"/>
    <property type="project" value="EnsemblFungi"/>
</dbReference>
<feature type="region of interest" description="Disordered" evidence="2">
    <location>
        <begin position="378"/>
        <end position="415"/>
    </location>
</feature>
<dbReference type="AlphaFoldDB" id="G8JRG1"/>
<reference evidence="5" key="1">
    <citation type="journal article" date="2012" name="G3 (Bethesda)">
        <title>Pichia sorbitophila, an interspecies yeast hybrid reveals early steps of genome resolution following polyploidization.</title>
        <authorList>
            <person name="Leh Louis V."/>
            <person name="Despons L."/>
            <person name="Friedrich A."/>
            <person name="Martin T."/>
            <person name="Durrens P."/>
            <person name="Casaregola S."/>
            <person name="Neuveglise C."/>
            <person name="Fairhead C."/>
            <person name="Marck C."/>
            <person name="Cruz J.A."/>
            <person name="Straub M.L."/>
            <person name="Kugler V."/>
            <person name="Sacerdot C."/>
            <person name="Uzunov Z."/>
            <person name="Thierry A."/>
            <person name="Weiss S."/>
            <person name="Bleykasten C."/>
            <person name="De Montigny J."/>
            <person name="Jacques N."/>
            <person name="Jung P."/>
            <person name="Lemaire M."/>
            <person name="Mallet S."/>
            <person name="Morel G."/>
            <person name="Richard G.F."/>
            <person name="Sarkar A."/>
            <person name="Savel G."/>
            <person name="Schacherer J."/>
            <person name="Seret M.L."/>
            <person name="Talla E."/>
            <person name="Samson G."/>
            <person name="Jubin C."/>
            <person name="Poulain J."/>
            <person name="Vacherie B."/>
            <person name="Barbe V."/>
            <person name="Pelletier E."/>
            <person name="Sherman D.J."/>
            <person name="Westhof E."/>
            <person name="Weissenbach J."/>
            <person name="Baret P.V."/>
            <person name="Wincker P."/>
            <person name="Gaillardin C."/>
            <person name="Dujon B."/>
            <person name="Souciet J.L."/>
        </authorList>
    </citation>
    <scope>NUCLEOTIDE SEQUENCE [LARGE SCALE GENOMIC DNA]</scope>
    <source>
        <strain evidence="5">CBS 270.75 / DBVPG 7215 / KCTC 17166 / NRRL Y-17582</strain>
    </source>
</reference>
<dbReference type="FunCoup" id="G8JRG1">
    <property type="interactions" value="270"/>
</dbReference>
<dbReference type="SMART" id="SM00401">
    <property type="entry name" value="ZnF_GATA"/>
    <property type="match status" value="1"/>
</dbReference>
<gene>
    <name evidence="4" type="ordered locus">Ecym_3236</name>
</gene>
<evidence type="ECO:0000256" key="2">
    <source>
        <dbReference type="SAM" id="MobiDB-lite"/>
    </source>
</evidence>
<dbReference type="PROSITE" id="PS50114">
    <property type="entry name" value="GATA_ZN_FINGER_2"/>
    <property type="match status" value="1"/>
</dbReference>
<dbReference type="OrthoDB" id="2162994at2759"/>
<feature type="region of interest" description="Disordered" evidence="2">
    <location>
        <begin position="293"/>
        <end position="351"/>
    </location>
</feature>